<dbReference type="EMBL" id="BAAAPF010000044">
    <property type="protein sequence ID" value="GAA2118909.1"/>
    <property type="molecule type" value="Genomic_DNA"/>
</dbReference>
<dbReference type="InterPro" id="IPR037522">
    <property type="entry name" value="HD_GYP_dom"/>
</dbReference>
<organism evidence="3 4">
    <name type="scientific">Streptomyces synnematoformans</name>
    <dbReference type="NCBI Taxonomy" id="415721"/>
    <lineage>
        <taxon>Bacteria</taxon>
        <taxon>Bacillati</taxon>
        <taxon>Actinomycetota</taxon>
        <taxon>Actinomycetes</taxon>
        <taxon>Kitasatosporales</taxon>
        <taxon>Streptomycetaceae</taxon>
        <taxon>Streptomyces</taxon>
    </lineage>
</organism>
<keyword evidence="1" id="KW-0812">Transmembrane</keyword>
<protein>
    <submittedName>
        <fullName evidence="3">Metal-dependent phosphohydrolase</fullName>
    </submittedName>
</protein>
<dbReference type="PROSITE" id="PS51832">
    <property type="entry name" value="HD_GYP"/>
    <property type="match status" value="1"/>
</dbReference>
<dbReference type="SUPFAM" id="SSF109604">
    <property type="entry name" value="HD-domain/PDEase-like"/>
    <property type="match status" value="1"/>
</dbReference>
<feature type="transmembrane region" description="Helical" evidence="1">
    <location>
        <begin position="163"/>
        <end position="184"/>
    </location>
</feature>
<dbReference type="Gene3D" id="1.10.3210.10">
    <property type="entry name" value="Hypothetical protein af1432"/>
    <property type="match status" value="1"/>
</dbReference>
<feature type="domain" description="HD-GYP" evidence="2">
    <location>
        <begin position="251"/>
        <end position="427"/>
    </location>
</feature>
<evidence type="ECO:0000259" key="2">
    <source>
        <dbReference type="PROSITE" id="PS51832"/>
    </source>
</evidence>
<dbReference type="PANTHER" id="PTHR45228:SF4">
    <property type="entry name" value="LIPOPROTEIN"/>
    <property type="match status" value="1"/>
</dbReference>
<dbReference type="CDD" id="cd00077">
    <property type="entry name" value="HDc"/>
    <property type="match status" value="1"/>
</dbReference>
<accession>A0ABP5JRL0</accession>
<gene>
    <name evidence="3" type="ORF">GCM10009802_20790</name>
</gene>
<name>A0ABP5JRL0_9ACTN</name>
<feature type="transmembrane region" description="Helical" evidence="1">
    <location>
        <begin position="204"/>
        <end position="223"/>
    </location>
</feature>
<evidence type="ECO:0000313" key="3">
    <source>
        <dbReference type="EMBL" id="GAA2118909.1"/>
    </source>
</evidence>
<evidence type="ECO:0000256" key="1">
    <source>
        <dbReference type="SAM" id="Phobius"/>
    </source>
</evidence>
<proteinExistence type="predicted"/>
<sequence>MSESVLHPRHRTPPEVRVAVGAAGAVTAAGFCWTLAHGLAQPAAALAFGLLIVLGEVAGDHRAGAAARFPAPLATAGALGYALLAVPAAPAVGAVLEIAAVSFTATVVGAVPQVARGRGPTAEHLVRRVLGAAFAAACCRPLCVGAPDGEGGPPGAPTAGPGYVLALLGVLALTALCDAVLAACLARARTGWPYGPLLRDELRALPGIGSAMCATGVVIALAAQVAGPWALPVLSLPLLLTQVSFRRYAAVRRTYRETIASLARATEMAGFHPPGHVRRVASLSRAIGRVRGLSERELDVLEQAALMYDLGKLSLADPVPAAAGRADRRRIALLGGAVVRQTGVAAEVAVVVERQAEPYRDQPVAARIVRVAAAYDALVAGNAKGEGAVVAGPHAALERLRLAGRAEYDPAVVDALREVLASGAAVN</sequence>
<evidence type="ECO:0000313" key="4">
    <source>
        <dbReference type="Proteomes" id="UP001500443"/>
    </source>
</evidence>
<keyword evidence="1" id="KW-1133">Transmembrane helix</keyword>
<keyword evidence="4" id="KW-1185">Reference proteome</keyword>
<dbReference type="InterPro" id="IPR003607">
    <property type="entry name" value="HD/PDEase_dom"/>
</dbReference>
<dbReference type="PANTHER" id="PTHR45228">
    <property type="entry name" value="CYCLIC DI-GMP PHOSPHODIESTERASE TM_0186-RELATED"/>
    <property type="match status" value="1"/>
</dbReference>
<dbReference type="RefSeq" id="WP_344289518.1">
    <property type="nucleotide sequence ID" value="NZ_BAAAPF010000044.1"/>
</dbReference>
<dbReference type="InterPro" id="IPR052020">
    <property type="entry name" value="Cyclic_di-GMP/3'3'-cGAMP_PDE"/>
</dbReference>
<comment type="caution">
    <text evidence="3">The sequence shown here is derived from an EMBL/GenBank/DDBJ whole genome shotgun (WGS) entry which is preliminary data.</text>
</comment>
<dbReference type="Proteomes" id="UP001500443">
    <property type="component" value="Unassembled WGS sequence"/>
</dbReference>
<feature type="transmembrane region" description="Helical" evidence="1">
    <location>
        <begin position="42"/>
        <end position="59"/>
    </location>
</feature>
<feature type="transmembrane region" description="Helical" evidence="1">
    <location>
        <begin position="71"/>
        <end position="96"/>
    </location>
</feature>
<reference evidence="4" key="1">
    <citation type="journal article" date="2019" name="Int. J. Syst. Evol. Microbiol.">
        <title>The Global Catalogue of Microorganisms (GCM) 10K type strain sequencing project: providing services to taxonomists for standard genome sequencing and annotation.</title>
        <authorList>
            <consortium name="The Broad Institute Genomics Platform"/>
            <consortium name="The Broad Institute Genome Sequencing Center for Infectious Disease"/>
            <person name="Wu L."/>
            <person name="Ma J."/>
        </authorList>
    </citation>
    <scope>NUCLEOTIDE SEQUENCE [LARGE SCALE GENOMIC DNA]</scope>
    <source>
        <strain evidence="4">JCM 15481</strain>
    </source>
</reference>
<keyword evidence="1" id="KW-0472">Membrane</keyword>